<dbReference type="InterPro" id="IPR002052">
    <property type="entry name" value="DNA_methylase_N6_adenine_CS"/>
</dbReference>
<dbReference type="PANTHER" id="PTHR33841">
    <property type="entry name" value="DNA METHYLTRANSFERASE YEEA-RELATED"/>
    <property type="match status" value="1"/>
</dbReference>
<keyword evidence="3" id="KW-0808">Transferase</keyword>
<dbReference type="InterPro" id="IPR050953">
    <property type="entry name" value="N4_N6_ade-DNA_methylase"/>
</dbReference>
<dbReference type="AlphaFoldDB" id="A0AAQ1ZIB8"/>
<proteinExistence type="predicted"/>
<evidence type="ECO:0000256" key="3">
    <source>
        <dbReference type="ARBA" id="ARBA00022679"/>
    </source>
</evidence>
<evidence type="ECO:0000256" key="1">
    <source>
        <dbReference type="ARBA" id="ARBA00011900"/>
    </source>
</evidence>
<evidence type="ECO:0000256" key="5">
    <source>
        <dbReference type="ARBA" id="ARBA00047942"/>
    </source>
</evidence>
<dbReference type="GO" id="GO:0003676">
    <property type="term" value="F:nucleic acid binding"/>
    <property type="evidence" value="ECO:0007669"/>
    <property type="project" value="InterPro"/>
</dbReference>
<dbReference type="EMBL" id="UGTJ01000001">
    <property type="protein sequence ID" value="SUB80039.1"/>
    <property type="molecule type" value="Genomic_DNA"/>
</dbReference>
<evidence type="ECO:0000256" key="2">
    <source>
        <dbReference type="ARBA" id="ARBA00022603"/>
    </source>
</evidence>
<dbReference type="SUPFAM" id="SSF53335">
    <property type="entry name" value="S-adenosyl-L-methionine-dependent methyltransferases"/>
    <property type="match status" value="1"/>
</dbReference>
<reference evidence="7 8" key="1">
    <citation type="submission" date="2018-06" db="EMBL/GenBank/DDBJ databases">
        <authorList>
            <consortium name="Pathogen Informatics"/>
            <person name="Doyle S."/>
        </authorList>
    </citation>
    <scope>NUCLEOTIDE SEQUENCE [LARGE SCALE GENOMIC DNA]</scope>
    <source>
        <strain evidence="7 8">NCTC13063</strain>
    </source>
</reference>
<evidence type="ECO:0000313" key="7">
    <source>
        <dbReference type="EMBL" id="SUB80039.1"/>
    </source>
</evidence>
<evidence type="ECO:0000313" key="8">
    <source>
        <dbReference type="Proteomes" id="UP000255283"/>
    </source>
</evidence>
<dbReference type="Pfam" id="PF07669">
    <property type="entry name" value="Eco57I"/>
    <property type="match status" value="1"/>
</dbReference>
<feature type="domain" description="Type II methyltransferase M.TaqI-like" evidence="6">
    <location>
        <begin position="576"/>
        <end position="818"/>
    </location>
</feature>
<dbReference type="PROSITE" id="PS00092">
    <property type="entry name" value="N6_MTASE"/>
    <property type="match status" value="1"/>
</dbReference>
<accession>A0AAQ1ZIB8</accession>
<gene>
    <name evidence="7" type="ORF">NCTC13063_01317</name>
</gene>
<dbReference type="InterPro" id="IPR029063">
    <property type="entry name" value="SAM-dependent_MTases_sf"/>
</dbReference>
<name>A0AAQ1ZIB8_9BACT</name>
<dbReference type="Proteomes" id="UP000255283">
    <property type="component" value="Unassembled WGS sequence"/>
</dbReference>
<dbReference type="PANTHER" id="PTHR33841:SF1">
    <property type="entry name" value="DNA METHYLTRANSFERASE A"/>
    <property type="match status" value="1"/>
</dbReference>
<dbReference type="GO" id="GO:0032259">
    <property type="term" value="P:methylation"/>
    <property type="evidence" value="ECO:0007669"/>
    <property type="project" value="UniProtKB-KW"/>
</dbReference>
<dbReference type="Gene3D" id="3.40.50.150">
    <property type="entry name" value="Vaccinia Virus protein VP39"/>
    <property type="match status" value="1"/>
</dbReference>
<keyword evidence="4" id="KW-0949">S-adenosyl-L-methionine</keyword>
<comment type="catalytic activity">
    <reaction evidence="5">
        <text>a 2'-deoxyadenosine in DNA + S-adenosyl-L-methionine = an N(6)-methyl-2'-deoxyadenosine in DNA + S-adenosyl-L-homocysteine + H(+)</text>
        <dbReference type="Rhea" id="RHEA:15197"/>
        <dbReference type="Rhea" id="RHEA-COMP:12418"/>
        <dbReference type="Rhea" id="RHEA-COMP:12419"/>
        <dbReference type="ChEBI" id="CHEBI:15378"/>
        <dbReference type="ChEBI" id="CHEBI:57856"/>
        <dbReference type="ChEBI" id="CHEBI:59789"/>
        <dbReference type="ChEBI" id="CHEBI:90615"/>
        <dbReference type="ChEBI" id="CHEBI:90616"/>
        <dbReference type="EC" id="2.1.1.72"/>
    </reaction>
</comment>
<dbReference type="EC" id="2.1.1.72" evidence="1"/>
<dbReference type="InterPro" id="IPR011639">
    <property type="entry name" value="MethylTrfase_TaqI-like_dom"/>
</dbReference>
<sequence length="1095" mass="129182">MKRKLFNQYITEADFKGLFVSEMLWNNPSGATLLPEYTIDEHIFCIEQIAERKGFQILQCCTDEIPAASVCKKLDTKLRKNAENYICIFVVPNTLHHLWVAPVKKVEKRDVVLMEYDTLDKAGFLFEKMESLSFTIEDNPTILDIIEKVQKSFLINSEKITKDFYAGFKKEHSNFAKFITGIEDHIDDKQNKNKQWYTSVMLNRLMFCYFIQKKGFLDGDVDYLRHKLEWTREQEGEDRFFNHFYKGFLVSLFHDGLNAPKHSHEFENIYGRIPYLNGGMFDVHQIEQDYAELDIADEAFVSLFDFFDKWHWHLDDRMTASGRDINPDVLGYIFEQYINDRAQMGAYYTKEDITEYIGRNTIVPYLMDAVKRKDEKLFRSNGELWTFLRESGDRYIYDAMKKGAGQPLPDNISIGLDTTQPNLLERRAHWNERTPEALALPTEIWRETIERLQRCQSIKEKIVNGEITAINDFITYNLDIRQFVTDYLTHTQNHLFVEYFYDALQHVTILDPTCGSGAFLFAALNILEPLYEVCINRMQEFHEQNPHLFIRQLQEIAHKYRSNIQYFIYKSIILRNLYGVDIMVEATEIAKLRLFLKMVAVVEVDKRDPNLGLDPLPDIDFNIRCGNTLVGYATQKELERDLVQGDMFAIEEFKAMVNEEMDKVARTYDIFKDVQLKQSEDMAAFKRAKYELKERLTKLNDLLNHQMFGAVGTTADYDAWYQSHQPFHWLAEFYEIINGHGGFDVIIGNPPYVVYTDKAFPYKINKYYTTRDCANLYAFCVERSYQLLNNKFRFGMIVPNSSISADKMSPLQKQITINKSCWISNYAWRPSKLFEGADMLLAIILNTDKNKPQTFSTIYHKWYNEYRKDLFSSISYTDVTDIKIDGSIPKLPSSFVVNILRKMCNPSQYHILPEFFNSFSSYKLYYFRAVQYWFKILDREPIFEEDGVHKTTGEMKPLYFNTEDKCKATIAILSSSLFFLHYIIWSSCQVVNRRDFNFFIDFNSLEDNNLEHLVRLSEALQQDYQQNSHVIKRNYSKKGRNFTMEKQHFFIKYSKPIIDEIDKVLARHYGFTEEELDFIINYDIKYRMGDELNEE</sequence>
<comment type="caution">
    <text evidence="7">The sequence shown here is derived from an EMBL/GenBank/DDBJ whole genome shotgun (WGS) entry which is preliminary data.</text>
</comment>
<evidence type="ECO:0000259" key="6">
    <source>
        <dbReference type="Pfam" id="PF07669"/>
    </source>
</evidence>
<keyword evidence="2 7" id="KW-0489">Methyltransferase</keyword>
<organism evidence="7 8">
    <name type="scientific">Segatella buccae</name>
    <dbReference type="NCBI Taxonomy" id="28126"/>
    <lineage>
        <taxon>Bacteria</taxon>
        <taxon>Pseudomonadati</taxon>
        <taxon>Bacteroidota</taxon>
        <taxon>Bacteroidia</taxon>
        <taxon>Bacteroidales</taxon>
        <taxon>Prevotellaceae</taxon>
        <taxon>Segatella</taxon>
    </lineage>
</organism>
<dbReference type="PRINTS" id="PR00507">
    <property type="entry name" value="N12N6MTFRASE"/>
</dbReference>
<protein>
    <recommendedName>
        <fullName evidence="1">site-specific DNA-methyltransferase (adenine-specific)</fullName>
        <ecNumber evidence="1">2.1.1.72</ecNumber>
    </recommendedName>
</protein>
<dbReference type="GO" id="GO:0009007">
    <property type="term" value="F:site-specific DNA-methyltransferase (adenine-specific) activity"/>
    <property type="evidence" value="ECO:0007669"/>
    <property type="project" value="UniProtKB-EC"/>
</dbReference>
<evidence type="ECO:0000256" key="4">
    <source>
        <dbReference type="ARBA" id="ARBA00022691"/>
    </source>
</evidence>
<dbReference type="REBASE" id="409629">
    <property type="entry name" value="Pbu13063II"/>
</dbReference>
<dbReference type="GO" id="GO:0006304">
    <property type="term" value="P:DNA modification"/>
    <property type="evidence" value="ECO:0007669"/>
    <property type="project" value="InterPro"/>
</dbReference>